<evidence type="ECO:0000259" key="9">
    <source>
        <dbReference type="PROSITE" id="PS50157"/>
    </source>
</evidence>
<dbReference type="Pfam" id="PF00172">
    <property type="entry name" value="Zn_clus"/>
    <property type="match status" value="1"/>
</dbReference>
<dbReference type="Gene3D" id="4.10.240.10">
    <property type="entry name" value="Zn(2)-C6 fungal-type DNA-binding domain"/>
    <property type="match status" value="1"/>
</dbReference>
<evidence type="ECO:0000313" key="11">
    <source>
        <dbReference type="Proteomes" id="UP000799421"/>
    </source>
</evidence>
<dbReference type="SUPFAM" id="SSF57667">
    <property type="entry name" value="beta-beta-alpha zinc fingers"/>
    <property type="match status" value="1"/>
</dbReference>
<dbReference type="PANTHER" id="PTHR47660:SF2">
    <property type="entry name" value="TRANSCRIPTION FACTOR WITH C2H2 AND ZN(2)-CYS(6) DNA BINDING DOMAIN (EUROFUNG)"/>
    <property type="match status" value="1"/>
</dbReference>
<keyword evidence="11" id="KW-1185">Reference proteome</keyword>
<keyword evidence="6" id="KW-0539">Nucleus</keyword>
<dbReference type="CDD" id="cd00067">
    <property type="entry name" value="GAL4"/>
    <property type="match status" value="1"/>
</dbReference>
<dbReference type="PROSITE" id="PS00463">
    <property type="entry name" value="ZN2_CY6_FUNGAL_1"/>
    <property type="match status" value="1"/>
</dbReference>
<feature type="domain" description="C2H2-type" evidence="9">
    <location>
        <begin position="31"/>
        <end position="58"/>
    </location>
</feature>
<dbReference type="GO" id="GO:0008270">
    <property type="term" value="F:zinc ion binding"/>
    <property type="evidence" value="ECO:0007669"/>
    <property type="project" value="UniProtKB-KW"/>
</dbReference>
<feature type="domain" description="C2H2-type" evidence="9">
    <location>
        <begin position="3"/>
        <end position="30"/>
    </location>
</feature>
<keyword evidence="3" id="KW-0862">Zinc</keyword>
<protein>
    <submittedName>
        <fullName evidence="10">Uncharacterized protein</fullName>
    </submittedName>
</protein>
<evidence type="ECO:0000256" key="6">
    <source>
        <dbReference type="ARBA" id="ARBA00023242"/>
    </source>
</evidence>
<dbReference type="PROSITE" id="PS50048">
    <property type="entry name" value="ZN2_CY6_FUNGAL_2"/>
    <property type="match status" value="1"/>
</dbReference>
<dbReference type="PROSITE" id="PS50157">
    <property type="entry name" value="ZINC_FINGER_C2H2_2"/>
    <property type="match status" value="2"/>
</dbReference>
<keyword evidence="2 7" id="KW-0863">Zinc-finger</keyword>
<accession>A0A6A7BRE5</accession>
<evidence type="ECO:0000256" key="4">
    <source>
        <dbReference type="ARBA" id="ARBA00023015"/>
    </source>
</evidence>
<dbReference type="AlphaFoldDB" id="A0A6A7BRE5"/>
<evidence type="ECO:0000256" key="2">
    <source>
        <dbReference type="ARBA" id="ARBA00022771"/>
    </source>
</evidence>
<dbReference type="EMBL" id="MU006027">
    <property type="protein sequence ID" value="KAF2857811.1"/>
    <property type="molecule type" value="Genomic_DNA"/>
</dbReference>
<evidence type="ECO:0000256" key="3">
    <source>
        <dbReference type="ARBA" id="ARBA00022833"/>
    </source>
</evidence>
<evidence type="ECO:0000259" key="8">
    <source>
        <dbReference type="PROSITE" id="PS50048"/>
    </source>
</evidence>
<dbReference type="SMART" id="SM00355">
    <property type="entry name" value="ZnF_C2H2"/>
    <property type="match status" value="2"/>
</dbReference>
<keyword evidence="1" id="KW-0479">Metal-binding</keyword>
<dbReference type="GO" id="GO:0000981">
    <property type="term" value="F:DNA-binding transcription factor activity, RNA polymerase II-specific"/>
    <property type="evidence" value="ECO:0007669"/>
    <property type="project" value="InterPro"/>
</dbReference>
<dbReference type="SMART" id="SM00066">
    <property type="entry name" value="GAL4"/>
    <property type="match status" value="1"/>
</dbReference>
<sequence>MVVFCTYCGQSFTRDEHLERHILTHTNVKPFKCVTCHMSFSRRDLLKRHYTVHGKEPGPRTVSDVNGSVAKAANRTPIACSICAKTKTKCDRKFPCSRCASRNLKCNLRPTQRTKHPPLRPAQPSEASTSNPFDWALACDIFSPSVFFDRDTLFIAPGESPKVPPVDCDLDTEPADLQPGLRDPRWTFPSLNLDGPAQALRDEKWSTLVLDWQAHEDGDVAVLPLLDASRDKLLAFTQSYLHRAKQVHCPSSFVPLLSTRVLDRMLQSYAASLGRYYPLSPRGVLDVNTLLRSSRQDRSASLLALSMIALGARDVQSTEARLLMDGLTEVCRSSLRELTERNTGFDFEPILLHAALLLTMQAGWSGEERLETTAVGQSGVCLEIMRRSDFSRPGPLFSVPAPTDPSQLWDDWVHQEGRSRLLYSWLVADQELALFRNLPPQWTVSECLAPLPDADCLWQAQNALEWSVLFERVHRFADGISSLGSGVRPPSLRDLFGKFLNNEVMEVTPLQLRLLLHPLQSWAIQDNQLFCYFGWGFERGSLTAQSSYTRLDEVQVLLDRWYRLAERHLLSNPVGAVMRASLATFHLISLQTVSDSNQMVVRDPEAAIFHCGQVLRLIRSMPRCGRPLWWTQAVERVGALLKSQGHNTRHSPEILPSPRQTFAVDTLEPNHPLIVRYRLKHQGTPCLIKRDGSLVPLSEASTVCLELIEDGTPAGLSQETRMHLEKLQ</sequence>
<dbReference type="Proteomes" id="UP000799421">
    <property type="component" value="Unassembled WGS sequence"/>
</dbReference>
<dbReference type="Pfam" id="PF00096">
    <property type="entry name" value="zf-C2H2"/>
    <property type="match status" value="2"/>
</dbReference>
<proteinExistence type="predicted"/>
<evidence type="ECO:0000256" key="7">
    <source>
        <dbReference type="PROSITE-ProRule" id="PRU00042"/>
    </source>
</evidence>
<dbReference type="InterPro" id="IPR013087">
    <property type="entry name" value="Znf_C2H2_type"/>
</dbReference>
<dbReference type="OrthoDB" id="40579at2759"/>
<reference evidence="10" key="1">
    <citation type="journal article" date="2020" name="Stud. Mycol.">
        <title>101 Dothideomycetes genomes: a test case for predicting lifestyles and emergence of pathogens.</title>
        <authorList>
            <person name="Haridas S."/>
            <person name="Albert R."/>
            <person name="Binder M."/>
            <person name="Bloem J."/>
            <person name="Labutti K."/>
            <person name="Salamov A."/>
            <person name="Andreopoulos B."/>
            <person name="Baker S."/>
            <person name="Barry K."/>
            <person name="Bills G."/>
            <person name="Bluhm B."/>
            <person name="Cannon C."/>
            <person name="Castanera R."/>
            <person name="Culley D."/>
            <person name="Daum C."/>
            <person name="Ezra D."/>
            <person name="Gonzalez J."/>
            <person name="Henrissat B."/>
            <person name="Kuo A."/>
            <person name="Liang C."/>
            <person name="Lipzen A."/>
            <person name="Lutzoni F."/>
            <person name="Magnuson J."/>
            <person name="Mondo S."/>
            <person name="Nolan M."/>
            <person name="Ohm R."/>
            <person name="Pangilinan J."/>
            <person name="Park H.-J."/>
            <person name="Ramirez L."/>
            <person name="Alfaro M."/>
            <person name="Sun H."/>
            <person name="Tritt A."/>
            <person name="Yoshinaga Y."/>
            <person name="Zwiers L.-H."/>
            <person name="Turgeon B."/>
            <person name="Goodwin S."/>
            <person name="Spatafora J."/>
            <person name="Crous P."/>
            <person name="Grigoriev I."/>
        </authorList>
    </citation>
    <scope>NUCLEOTIDE SEQUENCE</scope>
    <source>
        <strain evidence="10">CBS 480.64</strain>
    </source>
</reference>
<gene>
    <name evidence="10" type="ORF">K470DRAFT_252588</name>
</gene>
<evidence type="ECO:0000256" key="5">
    <source>
        <dbReference type="ARBA" id="ARBA00023163"/>
    </source>
</evidence>
<dbReference type="FunFam" id="3.30.160.60:FF:002343">
    <property type="entry name" value="Zinc finger protein 33A"/>
    <property type="match status" value="1"/>
</dbReference>
<feature type="domain" description="Zn(2)-C6 fungal-type" evidence="8">
    <location>
        <begin position="79"/>
        <end position="108"/>
    </location>
</feature>
<organism evidence="10 11">
    <name type="scientific">Piedraia hortae CBS 480.64</name>
    <dbReference type="NCBI Taxonomy" id="1314780"/>
    <lineage>
        <taxon>Eukaryota</taxon>
        <taxon>Fungi</taxon>
        <taxon>Dikarya</taxon>
        <taxon>Ascomycota</taxon>
        <taxon>Pezizomycotina</taxon>
        <taxon>Dothideomycetes</taxon>
        <taxon>Dothideomycetidae</taxon>
        <taxon>Capnodiales</taxon>
        <taxon>Piedraiaceae</taxon>
        <taxon>Piedraia</taxon>
    </lineage>
</organism>
<dbReference type="Gene3D" id="3.30.160.60">
    <property type="entry name" value="Classic Zinc Finger"/>
    <property type="match status" value="2"/>
</dbReference>
<evidence type="ECO:0000256" key="1">
    <source>
        <dbReference type="ARBA" id="ARBA00022723"/>
    </source>
</evidence>
<dbReference type="PANTHER" id="PTHR47660">
    <property type="entry name" value="TRANSCRIPTION FACTOR WITH C2H2 AND ZN(2)-CYS(6) DNA BINDING DOMAIN (EUROFUNG)-RELATED-RELATED"/>
    <property type="match status" value="1"/>
</dbReference>
<name>A0A6A7BRE5_9PEZI</name>
<keyword evidence="4" id="KW-0805">Transcription regulation</keyword>
<keyword evidence="5" id="KW-0804">Transcription</keyword>
<dbReference type="PROSITE" id="PS00028">
    <property type="entry name" value="ZINC_FINGER_C2H2_1"/>
    <property type="match status" value="2"/>
</dbReference>
<dbReference type="InterPro" id="IPR036236">
    <property type="entry name" value="Znf_C2H2_sf"/>
</dbReference>
<dbReference type="InterPro" id="IPR036864">
    <property type="entry name" value="Zn2-C6_fun-type_DNA-bd_sf"/>
</dbReference>
<dbReference type="InterPro" id="IPR001138">
    <property type="entry name" value="Zn2Cys6_DnaBD"/>
</dbReference>
<dbReference type="SUPFAM" id="SSF57701">
    <property type="entry name" value="Zn2/Cys6 DNA-binding domain"/>
    <property type="match status" value="1"/>
</dbReference>
<evidence type="ECO:0000313" key="10">
    <source>
        <dbReference type="EMBL" id="KAF2857811.1"/>
    </source>
</evidence>